<dbReference type="InterPro" id="IPR012942">
    <property type="entry name" value="SRR1-like"/>
</dbReference>
<name>A0A1L9RHX6_ASPWE</name>
<organism evidence="2 3">
    <name type="scientific">Aspergillus wentii DTO 134E9</name>
    <dbReference type="NCBI Taxonomy" id="1073089"/>
    <lineage>
        <taxon>Eukaryota</taxon>
        <taxon>Fungi</taxon>
        <taxon>Dikarya</taxon>
        <taxon>Ascomycota</taxon>
        <taxon>Pezizomycotina</taxon>
        <taxon>Eurotiomycetes</taxon>
        <taxon>Eurotiomycetidae</taxon>
        <taxon>Eurotiales</taxon>
        <taxon>Aspergillaceae</taxon>
        <taxon>Aspergillus</taxon>
        <taxon>Aspergillus subgen. Cremei</taxon>
    </lineage>
</organism>
<reference evidence="3" key="1">
    <citation type="journal article" date="2017" name="Genome Biol.">
        <title>Comparative genomics reveals high biological diversity and specific adaptations in the industrially and medically important fungal genus Aspergillus.</title>
        <authorList>
            <person name="de Vries R.P."/>
            <person name="Riley R."/>
            <person name="Wiebenga A."/>
            <person name="Aguilar-Osorio G."/>
            <person name="Amillis S."/>
            <person name="Uchima C.A."/>
            <person name="Anderluh G."/>
            <person name="Asadollahi M."/>
            <person name="Askin M."/>
            <person name="Barry K."/>
            <person name="Battaglia E."/>
            <person name="Bayram O."/>
            <person name="Benocci T."/>
            <person name="Braus-Stromeyer S.A."/>
            <person name="Caldana C."/>
            <person name="Canovas D."/>
            <person name="Cerqueira G.C."/>
            <person name="Chen F."/>
            <person name="Chen W."/>
            <person name="Choi C."/>
            <person name="Clum A."/>
            <person name="Dos Santos R.A."/>
            <person name="Damasio A.R."/>
            <person name="Diallinas G."/>
            <person name="Emri T."/>
            <person name="Fekete E."/>
            <person name="Flipphi M."/>
            <person name="Freyberg S."/>
            <person name="Gallo A."/>
            <person name="Gournas C."/>
            <person name="Habgood R."/>
            <person name="Hainaut M."/>
            <person name="Harispe M.L."/>
            <person name="Henrissat B."/>
            <person name="Hilden K.S."/>
            <person name="Hope R."/>
            <person name="Hossain A."/>
            <person name="Karabika E."/>
            <person name="Karaffa L."/>
            <person name="Karanyi Z."/>
            <person name="Krasevec N."/>
            <person name="Kuo A."/>
            <person name="Kusch H."/>
            <person name="LaButti K."/>
            <person name="Lagendijk E.L."/>
            <person name="Lapidus A."/>
            <person name="Levasseur A."/>
            <person name="Lindquist E."/>
            <person name="Lipzen A."/>
            <person name="Logrieco A.F."/>
            <person name="MacCabe A."/>
            <person name="Maekelae M.R."/>
            <person name="Malavazi I."/>
            <person name="Melin P."/>
            <person name="Meyer V."/>
            <person name="Mielnichuk N."/>
            <person name="Miskei M."/>
            <person name="Molnar A.P."/>
            <person name="Mule G."/>
            <person name="Ngan C.Y."/>
            <person name="Orejas M."/>
            <person name="Orosz E."/>
            <person name="Ouedraogo J.P."/>
            <person name="Overkamp K.M."/>
            <person name="Park H.-S."/>
            <person name="Perrone G."/>
            <person name="Piumi F."/>
            <person name="Punt P.J."/>
            <person name="Ram A.F."/>
            <person name="Ramon A."/>
            <person name="Rauscher S."/>
            <person name="Record E."/>
            <person name="Riano-Pachon D.M."/>
            <person name="Robert V."/>
            <person name="Roehrig J."/>
            <person name="Ruller R."/>
            <person name="Salamov A."/>
            <person name="Salih N.S."/>
            <person name="Samson R.A."/>
            <person name="Sandor E."/>
            <person name="Sanguinetti M."/>
            <person name="Schuetze T."/>
            <person name="Sepcic K."/>
            <person name="Shelest E."/>
            <person name="Sherlock G."/>
            <person name="Sophianopoulou V."/>
            <person name="Squina F.M."/>
            <person name="Sun H."/>
            <person name="Susca A."/>
            <person name="Todd R.B."/>
            <person name="Tsang A."/>
            <person name="Unkles S.E."/>
            <person name="van de Wiele N."/>
            <person name="van Rossen-Uffink D."/>
            <person name="Oliveira J.V."/>
            <person name="Vesth T.C."/>
            <person name="Visser J."/>
            <person name="Yu J.-H."/>
            <person name="Zhou M."/>
            <person name="Andersen M.R."/>
            <person name="Archer D.B."/>
            <person name="Baker S.E."/>
            <person name="Benoit I."/>
            <person name="Brakhage A.A."/>
            <person name="Braus G.H."/>
            <person name="Fischer R."/>
            <person name="Frisvad J.C."/>
            <person name="Goldman G.H."/>
            <person name="Houbraken J."/>
            <person name="Oakley B."/>
            <person name="Pocsi I."/>
            <person name="Scazzocchio C."/>
            <person name="Seiboth B."/>
            <person name="vanKuyk P.A."/>
            <person name="Wortman J."/>
            <person name="Dyer P.S."/>
            <person name="Grigoriev I.V."/>
        </authorList>
    </citation>
    <scope>NUCLEOTIDE SEQUENCE [LARGE SCALE GENOMIC DNA]</scope>
    <source>
        <strain evidence="3">DTO 134E9</strain>
    </source>
</reference>
<dbReference type="Proteomes" id="UP000184383">
    <property type="component" value="Unassembled WGS sequence"/>
</dbReference>
<dbReference type="Pfam" id="PF07985">
    <property type="entry name" value="SRR1"/>
    <property type="match status" value="1"/>
</dbReference>
<sequence length="319" mass="36118">MSLKKKSRCKDRIQNILDIYDSGRPLFPRSLLQDLDNQIAKGCKKIYIEDYDGQRREFDFTPSSRCRDEINGSCIRYNCIQSLTNLSPVARLDANQPPVSICHTHHYGQPKDSIAEIAAGYRDQCEVWRKSETYQSLKRGLMELKCSTATSIDKVVCFGLGSLGRLDNCSSIRSHTQHAAVETMVQVFGAGVKCYAQEPVYDDIDKKFLTSIGITPLDDPKGFLEVESKTLVFSVNPNIPVKQIVADGEWPAGMVWNTVEADEEATEWKKEHFDGDEIWVSPYTTDPDSSRVRSMVEGYQQAALHDVDDYFGDLTIYMR</sequence>
<dbReference type="GeneID" id="63744184"/>
<dbReference type="EMBL" id="KV878213">
    <property type="protein sequence ID" value="OJJ34524.1"/>
    <property type="molecule type" value="Genomic_DNA"/>
</dbReference>
<keyword evidence="3" id="KW-1185">Reference proteome</keyword>
<feature type="domain" description="SRR1-like" evidence="1">
    <location>
        <begin position="148"/>
        <end position="317"/>
    </location>
</feature>
<proteinExistence type="predicted"/>
<dbReference type="VEuPathDB" id="FungiDB:ASPWEDRAFT_112566"/>
<dbReference type="PANTHER" id="PTHR42080">
    <property type="entry name" value="SRR1 DOMAIN-CONTAINING PROTEIN"/>
    <property type="match status" value="1"/>
</dbReference>
<protein>
    <recommendedName>
        <fullName evidence="1">SRR1-like domain-containing protein</fullName>
    </recommendedName>
</protein>
<dbReference type="AlphaFoldDB" id="A0A1L9RHX6"/>
<evidence type="ECO:0000313" key="2">
    <source>
        <dbReference type="EMBL" id="OJJ34524.1"/>
    </source>
</evidence>
<evidence type="ECO:0000259" key="1">
    <source>
        <dbReference type="Pfam" id="PF07985"/>
    </source>
</evidence>
<gene>
    <name evidence="2" type="ORF">ASPWEDRAFT_112566</name>
</gene>
<dbReference type="RefSeq" id="XP_040688200.1">
    <property type="nucleotide sequence ID" value="XM_040828336.1"/>
</dbReference>
<dbReference type="PANTHER" id="PTHR42080:SF3">
    <property type="entry name" value="SRR1-LIKE DOMAIN-CONTAINING PROTEIN"/>
    <property type="match status" value="1"/>
</dbReference>
<evidence type="ECO:0000313" key="3">
    <source>
        <dbReference type="Proteomes" id="UP000184383"/>
    </source>
</evidence>
<accession>A0A1L9RHX6</accession>
<dbReference type="OrthoDB" id="5230585at2759"/>